<dbReference type="OrthoDB" id="6638280at2"/>
<dbReference type="AlphaFoldDB" id="A0A2Y9TV72"/>
<name>A0A2Y9TV72_9GAMM</name>
<protein>
    <submittedName>
        <fullName evidence="1">Uncharacterized protein</fullName>
    </submittedName>
</protein>
<keyword evidence="2" id="KW-1185">Reference proteome</keyword>
<dbReference type="EMBL" id="CP029185">
    <property type="protein sequence ID" value="AWH87585.1"/>
    <property type="molecule type" value="Genomic_DNA"/>
</dbReference>
<dbReference type="KEGG" id="lpv:HYN51_02790"/>
<dbReference type="RefSeq" id="WP_108899673.1">
    <property type="nucleotide sequence ID" value="NZ_CP029185.2"/>
</dbReference>
<accession>A0A2Y9TV72</accession>
<organism evidence="1 2">
    <name type="scientific">Limnobaculum parvum</name>
    <dbReference type="NCBI Taxonomy" id="2172103"/>
    <lineage>
        <taxon>Bacteria</taxon>
        <taxon>Pseudomonadati</taxon>
        <taxon>Pseudomonadota</taxon>
        <taxon>Gammaproteobacteria</taxon>
        <taxon>Enterobacterales</taxon>
        <taxon>Budviciaceae</taxon>
        <taxon>Limnobaculum</taxon>
    </lineage>
</organism>
<reference evidence="1 2" key="1">
    <citation type="journal article" date="2019" name="Int. J. Syst. Evol. Microbiol.">
        <title>Limnobaculum parvum gen. nov., sp. nov., isolated from a freshwater lake.</title>
        <authorList>
            <person name="Baek C."/>
            <person name="Shin S.K."/>
            <person name="Yi H."/>
        </authorList>
    </citation>
    <scope>NUCLEOTIDE SEQUENCE [LARGE SCALE GENOMIC DNA]</scope>
    <source>
        <strain evidence="1 2">HYN0051</strain>
    </source>
</reference>
<proteinExistence type="predicted"/>
<gene>
    <name evidence="1" type="ORF">HYN51_02790</name>
</gene>
<evidence type="ECO:0000313" key="2">
    <source>
        <dbReference type="Proteomes" id="UP000244908"/>
    </source>
</evidence>
<dbReference type="Proteomes" id="UP000244908">
    <property type="component" value="Chromosome"/>
</dbReference>
<sequence length="70" mass="8002">MKNALFKPPLCVGNQYRRNDYGARQIPRLTNRCYTPLNFSRSLCYSPAASLLCALLSKKVESMGEYGYVY</sequence>
<evidence type="ECO:0000313" key="1">
    <source>
        <dbReference type="EMBL" id="AWH87585.1"/>
    </source>
</evidence>